<dbReference type="InterPro" id="IPR004431">
    <property type="entry name" value="3-IsopropMal_deHydase_ssu"/>
</dbReference>
<keyword evidence="11" id="KW-0100">Branched-chain amino acid biosynthesis</keyword>
<evidence type="ECO:0000256" key="5">
    <source>
        <dbReference type="ARBA" id="ARBA00011271"/>
    </source>
</evidence>
<comment type="subunit">
    <text evidence="5">Heterodimer of LeuC and LeuD.</text>
</comment>
<reference evidence="15 16" key="1">
    <citation type="journal article" date="2019" name="Int. J. Syst. Evol. Microbiol.">
        <title>The Global Catalogue of Microorganisms (GCM) 10K type strain sequencing project: providing services to taxonomists for standard genome sequencing and annotation.</title>
        <authorList>
            <consortium name="The Broad Institute Genomics Platform"/>
            <consortium name="The Broad Institute Genome Sequencing Center for Infectious Disease"/>
            <person name="Wu L."/>
            <person name="Ma J."/>
        </authorList>
    </citation>
    <scope>NUCLEOTIDE SEQUENCE [LARGE SCALE GENOMIC DNA]</scope>
    <source>
        <strain evidence="15 16">JCM 11117</strain>
    </source>
</reference>
<sequence>MRPLTLVEGGVTSLDRDDVDTDQIVPARFLQRVERTGYGKYLFHDWRGDGDVDLRPNPVLVAGANFGCGSSREHAAWAIEDFGFRVIIAPSFGDIFAGNALKVGLLPIRLERDACRAVVDAGTVRVDLPEQTVLASGRQWTFDIDPDSKHRLLNGLDDVAITLREHSDAITAFEARHDLLPLPDTTAL</sequence>
<organism evidence="15 16">
    <name type="scientific">Pseudonocardia zijingensis</name>
    <dbReference type="NCBI Taxonomy" id="153376"/>
    <lineage>
        <taxon>Bacteria</taxon>
        <taxon>Bacillati</taxon>
        <taxon>Actinomycetota</taxon>
        <taxon>Actinomycetes</taxon>
        <taxon>Pseudonocardiales</taxon>
        <taxon>Pseudonocardiaceae</taxon>
        <taxon>Pseudonocardia</taxon>
    </lineage>
</organism>
<comment type="function">
    <text evidence="2">Catalyzes the isomerization between 2-isopropylmalate and 3-isopropylmalate, via the formation of 2-isopropylmaleate.</text>
</comment>
<evidence type="ECO:0000256" key="8">
    <source>
        <dbReference type="ARBA" id="ARBA00022430"/>
    </source>
</evidence>
<comment type="similarity">
    <text evidence="4">Belongs to the LeuD family. LeuD type 1 subfamily.</text>
</comment>
<evidence type="ECO:0000313" key="16">
    <source>
        <dbReference type="Proteomes" id="UP001499967"/>
    </source>
</evidence>
<dbReference type="RefSeq" id="WP_379590734.1">
    <property type="nucleotide sequence ID" value="NZ_JBHSKO010000037.1"/>
</dbReference>
<dbReference type="InterPro" id="IPR033940">
    <property type="entry name" value="IPMI_Swivel"/>
</dbReference>
<dbReference type="CDD" id="cd01577">
    <property type="entry name" value="IPMI_Swivel"/>
    <property type="match status" value="1"/>
</dbReference>
<evidence type="ECO:0000256" key="4">
    <source>
        <dbReference type="ARBA" id="ARBA00009845"/>
    </source>
</evidence>
<evidence type="ECO:0000259" key="14">
    <source>
        <dbReference type="Pfam" id="PF00694"/>
    </source>
</evidence>
<evidence type="ECO:0000256" key="2">
    <source>
        <dbReference type="ARBA" id="ARBA00002695"/>
    </source>
</evidence>
<dbReference type="EMBL" id="BAAAHP010000366">
    <property type="protein sequence ID" value="GAA0910773.1"/>
    <property type="molecule type" value="Genomic_DNA"/>
</dbReference>
<keyword evidence="9" id="KW-0028">Amino-acid biosynthesis</keyword>
<dbReference type="InterPro" id="IPR000573">
    <property type="entry name" value="AconitaseA/IPMdHydase_ssu_swvl"/>
</dbReference>
<comment type="catalytic activity">
    <reaction evidence="1">
        <text>(2R,3S)-3-isopropylmalate = (2S)-2-isopropylmalate</text>
        <dbReference type="Rhea" id="RHEA:32287"/>
        <dbReference type="ChEBI" id="CHEBI:1178"/>
        <dbReference type="ChEBI" id="CHEBI:35121"/>
        <dbReference type="EC" id="4.2.1.33"/>
    </reaction>
</comment>
<protein>
    <recommendedName>
        <fullName evidence="7">3-isopropylmalate dehydratase small subunit</fullName>
        <ecNumber evidence="6">4.2.1.33</ecNumber>
    </recommendedName>
    <alternativeName>
        <fullName evidence="12">Alpha-IPM isomerase</fullName>
    </alternativeName>
    <alternativeName>
        <fullName evidence="13">Isopropylmalate isomerase</fullName>
    </alternativeName>
</protein>
<dbReference type="Proteomes" id="UP001499967">
    <property type="component" value="Unassembled WGS sequence"/>
</dbReference>
<evidence type="ECO:0000256" key="6">
    <source>
        <dbReference type="ARBA" id="ARBA00011998"/>
    </source>
</evidence>
<name>A0ABN1NKU1_9PSEU</name>
<evidence type="ECO:0000256" key="7">
    <source>
        <dbReference type="ARBA" id="ARBA00017233"/>
    </source>
</evidence>
<evidence type="ECO:0000256" key="1">
    <source>
        <dbReference type="ARBA" id="ARBA00000491"/>
    </source>
</evidence>
<dbReference type="PANTHER" id="PTHR43345">
    <property type="entry name" value="3-ISOPROPYLMALATE DEHYDRATASE SMALL SUBUNIT 2-RELATED-RELATED"/>
    <property type="match status" value="1"/>
</dbReference>
<dbReference type="InterPro" id="IPR050075">
    <property type="entry name" value="LeuD"/>
</dbReference>
<accession>A0ABN1NKU1</accession>
<dbReference type="NCBIfam" id="TIGR00171">
    <property type="entry name" value="leuD"/>
    <property type="match status" value="1"/>
</dbReference>
<feature type="domain" description="Aconitase A/isopropylmalate dehydratase small subunit swivel" evidence="14">
    <location>
        <begin position="59"/>
        <end position="112"/>
    </location>
</feature>
<keyword evidence="10" id="KW-0456">Lyase</keyword>
<evidence type="ECO:0000256" key="9">
    <source>
        <dbReference type="ARBA" id="ARBA00022605"/>
    </source>
</evidence>
<comment type="caution">
    <text evidence="15">The sequence shown here is derived from an EMBL/GenBank/DDBJ whole genome shotgun (WGS) entry which is preliminary data.</text>
</comment>
<gene>
    <name evidence="15" type="primary">leuD_3</name>
    <name evidence="15" type="ORF">GCM10009559_81680</name>
</gene>
<keyword evidence="8" id="KW-0432">Leucine biosynthesis</keyword>
<dbReference type="Pfam" id="PF00694">
    <property type="entry name" value="Aconitase_C"/>
    <property type="match status" value="1"/>
</dbReference>
<dbReference type="Gene3D" id="3.20.19.10">
    <property type="entry name" value="Aconitase, domain 4"/>
    <property type="match status" value="1"/>
</dbReference>
<dbReference type="NCBIfam" id="NF002458">
    <property type="entry name" value="PRK01641.1"/>
    <property type="match status" value="1"/>
</dbReference>
<evidence type="ECO:0000256" key="3">
    <source>
        <dbReference type="ARBA" id="ARBA00004729"/>
    </source>
</evidence>
<evidence type="ECO:0000256" key="11">
    <source>
        <dbReference type="ARBA" id="ARBA00023304"/>
    </source>
</evidence>
<dbReference type="SUPFAM" id="SSF52016">
    <property type="entry name" value="LeuD/IlvD-like"/>
    <property type="match status" value="1"/>
</dbReference>
<evidence type="ECO:0000256" key="13">
    <source>
        <dbReference type="ARBA" id="ARBA00033368"/>
    </source>
</evidence>
<comment type="pathway">
    <text evidence="3">Amino-acid biosynthesis; L-leucine biosynthesis; L-leucine from 3-methyl-2-oxobutanoate: step 2/4.</text>
</comment>
<keyword evidence="16" id="KW-1185">Reference proteome</keyword>
<evidence type="ECO:0000313" key="15">
    <source>
        <dbReference type="EMBL" id="GAA0910773.1"/>
    </source>
</evidence>
<evidence type="ECO:0000256" key="10">
    <source>
        <dbReference type="ARBA" id="ARBA00023239"/>
    </source>
</evidence>
<dbReference type="EC" id="4.2.1.33" evidence="6"/>
<dbReference type="InterPro" id="IPR015928">
    <property type="entry name" value="Aconitase/3IPM_dehydase_swvl"/>
</dbReference>
<dbReference type="PANTHER" id="PTHR43345:SF5">
    <property type="entry name" value="3-ISOPROPYLMALATE DEHYDRATASE SMALL SUBUNIT"/>
    <property type="match status" value="1"/>
</dbReference>
<proteinExistence type="inferred from homology"/>
<evidence type="ECO:0000256" key="12">
    <source>
        <dbReference type="ARBA" id="ARBA00031631"/>
    </source>
</evidence>